<organism evidence="1 2">
    <name type="scientific">Paenibacillus dokdonensis</name>
    <dbReference type="NCBI Taxonomy" id="2567944"/>
    <lineage>
        <taxon>Bacteria</taxon>
        <taxon>Bacillati</taxon>
        <taxon>Bacillota</taxon>
        <taxon>Bacilli</taxon>
        <taxon>Bacillales</taxon>
        <taxon>Paenibacillaceae</taxon>
        <taxon>Paenibacillus</taxon>
    </lineage>
</organism>
<dbReference type="Proteomes" id="UP001344632">
    <property type="component" value="Unassembled WGS sequence"/>
</dbReference>
<evidence type="ECO:0000313" key="2">
    <source>
        <dbReference type="Proteomes" id="UP001344632"/>
    </source>
</evidence>
<protein>
    <submittedName>
        <fullName evidence="1">SDR family NAD(P)-dependent oxidoreductase</fullName>
    </submittedName>
</protein>
<dbReference type="Pfam" id="PF00106">
    <property type="entry name" value="adh_short"/>
    <property type="match status" value="1"/>
</dbReference>
<dbReference type="PANTHER" id="PTHR43431">
    <property type="entry name" value="OXIDOREDUCTASE, SHORT CHAIN DEHYDROGENASE/REDUCTASE FAMILY (AFU_ORTHOLOGUE AFUA_5G14000)"/>
    <property type="match status" value="1"/>
</dbReference>
<proteinExistence type="predicted"/>
<sequence>MKTLVIIGAGKGLGLSIAKRFGKENFKVALVARNAEKLQEMVTELKADGIESSYFTADIYKEEQIEQAINEIKVKYGQIDVVEFSPNAGNFPPTSVLELTTQNAKDQFNGVVASAIHVVNKVLPDMLNKNEGALLFTTGMSAMYPLPIMGNVGIAMSGLRNYITNLHAELSSKGIYIAHRSIGVLIKSAGSGTVNDPDVIADMWYHTYVEKQVWEEEFPKGITPSITMKDEDFTQNHLANFYTHKK</sequence>
<dbReference type="PANTHER" id="PTHR43431:SF7">
    <property type="entry name" value="OXIDOREDUCTASE, SHORT CHAIN DEHYDROGENASE_REDUCTASE FAMILY (AFU_ORTHOLOGUE AFUA_5G14000)"/>
    <property type="match status" value="1"/>
</dbReference>
<dbReference type="SUPFAM" id="SSF51735">
    <property type="entry name" value="NAD(P)-binding Rossmann-fold domains"/>
    <property type="match status" value="1"/>
</dbReference>
<reference evidence="1 2" key="1">
    <citation type="submission" date="2023-03" db="EMBL/GenBank/DDBJ databases">
        <title>Bacillus Genome Sequencing.</title>
        <authorList>
            <person name="Dunlap C."/>
        </authorList>
    </citation>
    <scope>NUCLEOTIDE SEQUENCE [LARGE SCALE GENOMIC DNA]</scope>
    <source>
        <strain evidence="1 2">BD-525</strain>
    </source>
</reference>
<name>A0ABU6GNT9_9BACL</name>
<dbReference type="InterPro" id="IPR002347">
    <property type="entry name" value="SDR_fam"/>
</dbReference>
<dbReference type="Gene3D" id="3.40.50.720">
    <property type="entry name" value="NAD(P)-binding Rossmann-like Domain"/>
    <property type="match status" value="1"/>
</dbReference>
<comment type="caution">
    <text evidence="1">The sequence shown here is derived from an EMBL/GenBank/DDBJ whole genome shotgun (WGS) entry which is preliminary data.</text>
</comment>
<gene>
    <name evidence="1" type="ORF">P4H66_08070</name>
</gene>
<keyword evidence="2" id="KW-1185">Reference proteome</keyword>
<dbReference type="RefSeq" id="WP_326087065.1">
    <property type="nucleotide sequence ID" value="NZ_JARLKZ010000005.1"/>
</dbReference>
<dbReference type="EMBL" id="JARLKZ010000005">
    <property type="protein sequence ID" value="MEC0239812.1"/>
    <property type="molecule type" value="Genomic_DNA"/>
</dbReference>
<dbReference type="InterPro" id="IPR036291">
    <property type="entry name" value="NAD(P)-bd_dom_sf"/>
</dbReference>
<accession>A0ABU6GNT9</accession>
<evidence type="ECO:0000313" key="1">
    <source>
        <dbReference type="EMBL" id="MEC0239812.1"/>
    </source>
</evidence>